<dbReference type="EMBL" id="JAMTCK010000024">
    <property type="protein sequence ID" value="MCP2170092.1"/>
    <property type="molecule type" value="Genomic_DNA"/>
</dbReference>
<keyword evidence="2" id="KW-1185">Reference proteome</keyword>
<organism evidence="1 2">
    <name type="scientific">Goodfellowiella coeruleoviolacea</name>
    <dbReference type="NCBI Taxonomy" id="334858"/>
    <lineage>
        <taxon>Bacteria</taxon>
        <taxon>Bacillati</taxon>
        <taxon>Actinomycetota</taxon>
        <taxon>Actinomycetes</taxon>
        <taxon>Pseudonocardiales</taxon>
        <taxon>Pseudonocardiaceae</taxon>
        <taxon>Goodfellowiella</taxon>
    </lineage>
</organism>
<comment type="caution">
    <text evidence="1">The sequence shown here is derived from an EMBL/GenBank/DDBJ whole genome shotgun (WGS) entry which is preliminary data.</text>
</comment>
<name>A0AAE3KKE7_9PSEU</name>
<proteinExistence type="predicted"/>
<dbReference type="AlphaFoldDB" id="A0AAE3KKE7"/>
<sequence length="76" mass="8648">MDFLLLRLNRARVVIECDGVQHYANDNGSASPRRYAEMVAEDRELRLRGYEVHRFGGRNYRNRTMPGSCSAGSSTP</sequence>
<evidence type="ECO:0000313" key="1">
    <source>
        <dbReference type="EMBL" id="MCP2170092.1"/>
    </source>
</evidence>
<dbReference type="Proteomes" id="UP001206128">
    <property type="component" value="Unassembled WGS sequence"/>
</dbReference>
<accession>A0AAE3KKE7</accession>
<gene>
    <name evidence="1" type="ORF">LX83_006980</name>
</gene>
<evidence type="ECO:0008006" key="3">
    <source>
        <dbReference type="Google" id="ProtNLM"/>
    </source>
</evidence>
<protein>
    <recommendedName>
        <fullName evidence="3">DUF559 domain-containing protein</fullName>
    </recommendedName>
</protein>
<reference evidence="1" key="1">
    <citation type="submission" date="2022-06" db="EMBL/GenBank/DDBJ databases">
        <title>Genomic Encyclopedia of Archaeal and Bacterial Type Strains, Phase II (KMG-II): from individual species to whole genera.</title>
        <authorList>
            <person name="Goeker M."/>
        </authorList>
    </citation>
    <scope>NUCLEOTIDE SEQUENCE</scope>
    <source>
        <strain evidence="1">DSM 43935</strain>
    </source>
</reference>
<evidence type="ECO:0000313" key="2">
    <source>
        <dbReference type="Proteomes" id="UP001206128"/>
    </source>
</evidence>